<keyword evidence="2" id="KW-0489">Methyltransferase</keyword>
<dbReference type="GO" id="GO:0032259">
    <property type="term" value="P:methylation"/>
    <property type="evidence" value="ECO:0007669"/>
    <property type="project" value="UniProtKB-KW"/>
</dbReference>
<dbReference type="AlphaFoldDB" id="A0A2W5WQB0"/>
<dbReference type="Pfam" id="PF08241">
    <property type="entry name" value="Methyltransf_11"/>
    <property type="match status" value="1"/>
</dbReference>
<comment type="caution">
    <text evidence="2">The sequence shown here is derived from an EMBL/GenBank/DDBJ whole genome shotgun (WGS) entry which is preliminary data.</text>
</comment>
<dbReference type="Proteomes" id="UP000248783">
    <property type="component" value="Unassembled WGS sequence"/>
</dbReference>
<evidence type="ECO:0000313" key="2">
    <source>
        <dbReference type="EMBL" id="PZR53769.1"/>
    </source>
</evidence>
<dbReference type="Gene3D" id="3.40.50.150">
    <property type="entry name" value="Vaccinia Virus protein VP39"/>
    <property type="match status" value="1"/>
</dbReference>
<accession>A0A2W5WQB0</accession>
<keyword evidence="3" id="KW-1185">Reference proteome</keyword>
<proteinExistence type="predicted"/>
<dbReference type="PANTHER" id="PTHR42912:SF95">
    <property type="entry name" value="METHYLTRANSFERASE TYPE 11 DOMAIN-CONTAINING PROTEIN"/>
    <property type="match status" value="1"/>
</dbReference>
<dbReference type="RefSeq" id="WP_111250436.1">
    <property type="nucleotide sequence ID" value="NZ_QKWH01000003.1"/>
</dbReference>
<gene>
    <name evidence="2" type="ORF">DNL40_06495</name>
</gene>
<dbReference type="PANTHER" id="PTHR42912">
    <property type="entry name" value="METHYLTRANSFERASE"/>
    <property type="match status" value="1"/>
</dbReference>
<sequence length="250" mass="25781">MVAEEDPWSEVSEAWAASWGGMARPVWDPLLRAAGVGPGVRVLDVGCGSGELLAHLADVGAVAAGADPAAGMVRLARRAAPGADVRRAAFEDLPFPDDAVDVVVAVNALTLTSDPREALAEAVRVVVPGGAVAVAGWAERARNDLDVVERAVARAWDEELPEDGPLRVAGGLEALLADAGLDVVGSGVVPVPWQVHDDAALVAAVLLGEDEATQERLAPVVTGAAEPFRTAAGGYRLVNAFRWAVARTRA</sequence>
<organism evidence="2 3">
    <name type="scientific">Xylanimonas oleitrophica</name>
    <dbReference type="NCBI Taxonomy" id="2607479"/>
    <lineage>
        <taxon>Bacteria</taxon>
        <taxon>Bacillati</taxon>
        <taxon>Actinomycetota</taxon>
        <taxon>Actinomycetes</taxon>
        <taxon>Micrococcales</taxon>
        <taxon>Promicromonosporaceae</taxon>
        <taxon>Xylanimonas</taxon>
    </lineage>
</organism>
<evidence type="ECO:0000313" key="3">
    <source>
        <dbReference type="Proteomes" id="UP000248783"/>
    </source>
</evidence>
<dbReference type="InterPro" id="IPR013216">
    <property type="entry name" value="Methyltransf_11"/>
</dbReference>
<reference evidence="2 3" key="1">
    <citation type="submission" date="2018-06" db="EMBL/GenBank/DDBJ databases">
        <title>Whole genome sequencing of a novel hydrocarbon degrading bacterial strain, PW21 isolated from oil contaminated produced water sample.</title>
        <authorList>
            <person name="Nagkirti P."/>
            <person name="Shaikh A."/>
            <person name="Gowdaman V."/>
            <person name="Engineer A.E."/>
            <person name="Dagar S."/>
            <person name="Dhakephalkar P.K."/>
        </authorList>
    </citation>
    <scope>NUCLEOTIDE SEQUENCE [LARGE SCALE GENOMIC DNA]</scope>
    <source>
        <strain evidence="2 3">PW21</strain>
    </source>
</reference>
<dbReference type="EMBL" id="QKWH01000003">
    <property type="protein sequence ID" value="PZR53769.1"/>
    <property type="molecule type" value="Genomic_DNA"/>
</dbReference>
<dbReference type="InterPro" id="IPR029063">
    <property type="entry name" value="SAM-dependent_MTases_sf"/>
</dbReference>
<dbReference type="InterPro" id="IPR050508">
    <property type="entry name" value="Methyltransf_Superfamily"/>
</dbReference>
<keyword evidence="2" id="KW-0808">Transferase</keyword>
<dbReference type="GO" id="GO:0008757">
    <property type="term" value="F:S-adenosylmethionine-dependent methyltransferase activity"/>
    <property type="evidence" value="ECO:0007669"/>
    <property type="project" value="InterPro"/>
</dbReference>
<name>A0A2W5WQB0_9MICO</name>
<protein>
    <submittedName>
        <fullName evidence="2">SAM-dependent methyltransferase</fullName>
    </submittedName>
</protein>
<evidence type="ECO:0000259" key="1">
    <source>
        <dbReference type="Pfam" id="PF08241"/>
    </source>
</evidence>
<dbReference type="SUPFAM" id="SSF53335">
    <property type="entry name" value="S-adenosyl-L-methionine-dependent methyltransferases"/>
    <property type="match status" value="1"/>
</dbReference>
<feature type="domain" description="Methyltransferase type 11" evidence="1">
    <location>
        <begin position="43"/>
        <end position="133"/>
    </location>
</feature>